<evidence type="ECO:0000256" key="9">
    <source>
        <dbReference type="ARBA" id="ARBA00037065"/>
    </source>
</evidence>
<dbReference type="FunFam" id="3.90.550.10:FF:000023">
    <property type="entry name" value="Glucose-1-phosphate thymidylyltransferase"/>
    <property type="match status" value="1"/>
</dbReference>
<evidence type="ECO:0000256" key="6">
    <source>
        <dbReference type="ARBA" id="ARBA00022695"/>
    </source>
</evidence>
<keyword evidence="7 11" id="KW-0479">Metal-binding</keyword>
<name>A0A370FNM2_9BURK</name>
<keyword evidence="6 11" id="KW-0548">Nucleotidyltransferase</keyword>
<evidence type="ECO:0000256" key="3">
    <source>
        <dbReference type="ARBA" id="ARBA00011881"/>
    </source>
</evidence>
<evidence type="ECO:0000259" key="12">
    <source>
        <dbReference type="Pfam" id="PF00483"/>
    </source>
</evidence>
<sequence length="296" mass="32388">MTQNRKGIILAGGSGTRLHPATLAISKQLLPVYDKPMVYYPLSTLMLGGMRDVLIISTPQDTPRFQQLLGDGSQWGMNLQYAVQPSPDGLAQAFIIGEQFLAGAPSALVLGDNIFYGHDLQQLLGAADAQPSGATVFAYHVHDPERYGVVEFDKAGRAVSIEEKPAQPKSSYAVTGLYFYDQQVVDIAKAVKPSARGELEITAVNQAYLEQGSLNVQIMKRGYAWLDTGTHESLLEAGQFIATLEQRQGLKIACPEEIAWRAGFIDAAQVEKLAAPLKKNGYGQYLLRLLREEYRG</sequence>
<dbReference type="EMBL" id="QQAV01000001">
    <property type="protein sequence ID" value="RDI28431.1"/>
    <property type="molecule type" value="Genomic_DNA"/>
</dbReference>
<dbReference type="EC" id="2.7.7.24" evidence="4 11"/>
<keyword evidence="8 11" id="KW-0460">Magnesium</keyword>
<dbReference type="CDD" id="cd02538">
    <property type="entry name" value="G1P_TT_short"/>
    <property type="match status" value="1"/>
</dbReference>
<proteinExistence type="inferred from homology"/>
<evidence type="ECO:0000256" key="2">
    <source>
        <dbReference type="ARBA" id="ARBA00010480"/>
    </source>
</evidence>
<dbReference type="InterPro" id="IPR029044">
    <property type="entry name" value="Nucleotide-diphossugar_trans"/>
</dbReference>
<evidence type="ECO:0000256" key="7">
    <source>
        <dbReference type="ARBA" id="ARBA00022723"/>
    </source>
</evidence>
<reference evidence="13 14" key="1">
    <citation type="submission" date="2018-07" db="EMBL/GenBank/DDBJ databases">
        <title>Genomic Encyclopedia of Type Strains, Phase IV (KMG-IV): sequencing the most valuable type-strain genomes for metagenomic binning, comparative biology and taxonomic classification.</title>
        <authorList>
            <person name="Goeker M."/>
        </authorList>
    </citation>
    <scope>NUCLEOTIDE SEQUENCE [LARGE SCALE GENOMIC DNA]</scope>
    <source>
        <strain evidence="13 14">DSM 21352</strain>
    </source>
</reference>
<comment type="subunit">
    <text evidence="3">Homotetramer.</text>
</comment>
<dbReference type="GO" id="GO:0008879">
    <property type="term" value="F:glucose-1-phosphate thymidylyltransferase activity"/>
    <property type="evidence" value="ECO:0007669"/>
    <property type="project" value="UniProtKB-EC"/>
</dbReference>
<evidence type="ECO:0000256" key="4">
    <source>
        <dbReference type="ARBA" id="ARBA00012461"/>
    </source>
</evidence>
<dbReference type="Pfam" id="PF00483">
    <property type="entry name" value="NTP_transferase"/>
    <property type="match status" value="1"/>
</dbReference>
<comment type="function">
    <text evidence="9 11">Catalyzes the formation of dTDP-glucose, from dTTP and glucose 1-phosphate, as well as its pyrophosphorolysis.</text>
</comment>
<evidence type="ECO:0000313" key="13">
    <source>
        <dbReference type="EMBL" id="RDI28431.1"/>
    </source>
</evidence>
<comment type="caution">
    <text evidence="13">The sequence shown here is derived from an EMBL/GenBank/DDBJ whole genome shotgun (WGS) entry which is preliminary data.</text>
</comment>
<accession>A0A370FNM2</accession>
<gene>
    <name evidence="13" type="ORF">DFR41_101184</name>
</gene>
<dbReference type="PANTHER" id="PTHR43532">
    <property type="entry name" value="GLUCOSE-1-PHOSPHATE THYMIDYLYLTRANSFERASE"/>
    <property type="match status" value="1"/>
</dbReference>
<dbReference type="PANTHER" id="PTHR43532:SF1">
    <property type="entry name" value="GLUCOSE-1-PHOSPHATE THYMIDYLYLTRANSFERASE 1"/>
    <property type="match status" value="1"/>
</dbReference>
<comment type="similarity">
    <text evidence="2 11">Belongs to the glucose-1-phosphate thymidylyltransferase family.</text>
</comment>
<dbReference type="SUPFAM" id="SSF53448">
    <property type="entry name" value="Nucleotide-diphospho-sugar transferases"/>
    <property type="match status" value="1"/>
</dbReference>
<dbReference type="NCBIfam" id="TIGR01207">
    <property type="entry name" value="rmlA"/>
    <property type="match status" value="1"/>
</dbReference>
<evidence type="ECO:0000256" key="10">
    <source>
        <dbReference type="ARBA" id="ARBA00049336"/>
    </source>
</evidence>
<dbReference type="STRING" id="433924.NS331_14730"/>
<evidence type="ECO:0000256" key="11">
    <source>
        <dbReference type="RuleBase" id="RU003706"/>
    </source>
</evidence>
<evidence type="ECO:0000256" key="5">
    <source>
        <dbReference type="ARBA" id="ARBA00022679"/>
    </source>
</evidence>
<dbReference type="RefSeq" id="WP_017757208.1">
    <property type="nucleotide sequence ID" value="NZ_CALFYD010000292.1"/>
</dbReference>
<dbReference type="GO" id="GO:0046872">
    <property type="term" value="F:metal ion binding"/>
    <property type="evidence" value="ECO:0007669"/>
    <property type="project" value="UniProtKB-KW"/>
</dbReference>
<organism evidence="13 14">
    <name type="scientific">Pseudacidovorax intermedius</name>
    <dbReference type="NCBI Taxonomy" id="433924"/>
    <lineage>
        <taxon>Bacteria</taxon>
        <taxon>Pseudomonadati</taxon>
        <taxon>Pseudomonadota</taxon>
        <taxon>Betaproteobacteria</taxon>
        <taxon>Burkholderiales</taxon>
        <taxon>Comamonadaceae</taxon>
        <taxon>Pseudacidovorax</taxon>
    </lineage>
</organism>
<feature type="domain" description="Nucleotidyl transferase" evidence="12">
    <location>
        <begin position="6"/>
        <end position="242"/>
    </location>
</feature>
<dbReference type="InterPro" id="IPR005835">
    <property type="entry name" value="NTP_transferase_dom"/>
</dbReference>
<comment type="catalytic activity">
    <reaction evidence="10 11">
        <text>dTTP + alpha-D-glucose 1-phosphate + H(+) = dTDP-alpha-D-glucose + diphosphate</text>
        <dbReference type="Rhea" id="RHEA:15225"/>
        <dbReference type="ChEBI" id="CHEBI:15378"/>
        <dbReference type="ChEBI" id="CHEBI:33019"/>
        <dbReference type="ChEBI" id="CHEBI:37568"/>
        <dbReference type="ChEBI" id="CHEBI:57477"/>
        <dbReference type="ChEBI" id="CHEBI:58601"/>
        <dbReference type="EC" id="2.7.7.24"/>
    </reaction>
</comment>
<dbReference type="Gene3D" id="3.90.550.10">
    <property type="entry name" value="Spore Coat Polysaccharide Biosynthesis Protein SpsA, Chain A"/>
    <property type="match status" value="1"/>
</dbReference>
<evidence type="ECO:0000313" key="14">
    <source>
        <dbReference type="Proteomes" id="UP000255265"/>
    </source>
</evidence>
<evidence type="ECO:0000256" key="1">
    <source>
        <dbReference type="ARBA" id="ARBA00001946"/>
    </source>
</evidence>
<comment type="cofactor">
    <cofactor evidence="1">
        <name>Mg(2+)</name>
        <dbReference type="ChEBI" id="CHEBI:18420"/>
    </cofactor>
</comment>
<protein>
    <recommendedName>
        <fullName evidence="4 11">Glucose-1-phosphate thymidylyltransferase</fullName>
        <ecNumber evidence="4 11">2.7.7.24</ecNumber>
    </recommendedName>
</protein>
<dbReference type="InterPro" id="IPR005907">
    <property type="entry name" value="G1P_thy_trans_s"/>
</dbReference>
<dbReference type="AlphaFoldDB" id="A0A370FNM2"/>
<evidence type="ECO:0000256" key="8">
    <source>
        <dbReference type="ARBA" id="ARBA00022842"/>
    </source>
</evidence>
<keyword evidence="14" id="KW-1185">Reference proteome</keyword>
<dbReference type="OrthoDB" id="9803871at2"/>
<dbReference type="Proteomes" id="UP000255265">
    <property type="component" value="Unassembled WGS sequence"/>
</dbReference>
<keyword evidence="5 11" id="KW-0808">Transferase</keyword>